<sequence>MTVTADMIAQVSSYEVAEAGPFTPALFTLYSGVAAARLSRLDPGLDSDTYDLCHALLICHFYEVFKVGGSDLKSESIGDYSYTRAAGVGETSHMAQCLQIIADFQGGEVPNEAVETDDREMMTLDQNPMEYEEDYDS</sequence>
<dbReference type="EMBL" id="QGMZ01000015">
    <property type="protein sequence ID" value="PWR74812.1"/>
    <property type="molecule type" value="Genomic_DNA"/>
</dbReference>
<evidence type="ECO:0000313" key="2">
    <source>
        <dbReference type="Proteomes" id="UP000245934"/>
    </source>
</evidence>
<organism evidence="1 2">
    <name type="scientific">Methanospirillum stamsii</name>
    <dbReference type="NCBI Taxonomy" id="1277351"/>
    <lineage>
        <taxon>Archaea</taxon>
        <taxon>Methanobacteriati</taxon>
        <taxon>Methanobacteriota</taxon>
        <taxon>Stenosarchaea group</taxon>
        <taxon>Methanomicrobia</taxon>
        <taxon>Methanomicrobiales</taxon>
        <taxon>Methanospirillaceae</taxon>
        <taxon>Methanospirillum</taxon>
    </lineage>
</organism>
<proteinExistence type="predicted"/>
<name>A0A2V2N3U0_9EURY</name>
<gene>
    <name evidence="1" type="ORF">DLD82_07910</name>
</gene>
<reference evidence="1 2" key="1">
    <citation type="submission" date="2018-05" db="EMBL/GenBank/DDBJ databases">
        <title>Draft genome of Methanospirillum stamsii Pt1.</title>
        <authorList>
            <person name="Dueholm M.S."/>
            <person name="Nielsen P.H."/>
            <person name="Bakmann L.F."/>
            <person name="Otzen D.E."/>
        </authorList>
    </citation>
    <scope>NUCLEOTIDE SEQUENCE [LARGE SCALE GENOMIC DNA]</scope>
    <source>
        <strain evidence="1 2">Pt1</strain>
    </source>
</reference>
<comment type="caution">
    <text evidence="1">The sequence shown here is derived from an EMBL/GenBank/DDBJ whole genome shotgun (WGS) entry which is preliminary data.</text>
</comment>
<evidence type="ECO:0000313" key="1">
    <source>
        <dbReference type="EMBL" id="PWR74812.1"/>
    </source>
</evidence>
<dbReference type="RefSeq" id="WP_109940575.1">
    <property type="nucleotide sequence ID" value="NZ_CP176366.1"/>
</dbReference>
<dbReference type="Proteomes" id="UP000245934">
    <property type="component" value="Unassembled WGS sequence"/>
</dbReference>
<protein>
    <submittedName>
        <fullName evidence="1">Uncharacterized protein</fullName>
    </submittedName>
</protein>
<dbReference type="AlphaFoldDB" id="A0A2V2N3U0"/>
<keyword evidence="2" id="KW-1185">Reference proteome</keyword>
<accession>A0A2V2N3U0</accession>
<dbReference type="GeneID" id="97610578"/>